<evidence type="ECO:0008006" key="6">
    <source>
        <dbReference type="Google" id="ProtNLM"/>
    </source>
</evidence>
<proteinExistence type="predicted"/>
<feature type="compositionally biased region" description="Basic and acidic residues" evidence="1">
    <location>
        <begin position="360"/>
        <end position="370"/>
    </location>
</feature>
<comment type="caution">
    <text evidence="4">The sequence shown here is derived from an EMBL/GenBank/DDBJ whole genome shotgun (WGS) entry which is preliminary data.</text>
</comment>
<protein>
    <recommendedName>
        <fullName evidence="6">Mid2 domain-containing protein</fullName>
    </recommendedName>
</protein>
<evidence type="ECO:0000256" key="3">
    <source>
        <dbReference type="SAM" id="SignalP"/>
    </source>
</evidence>
<dbReference type="EMBL" id="JAVRRL010000134">
    <property type="protein sequence ID" value="KAK5107191.1"/>
    <property type="molecule type" value="Genomic_DNA"/>
</dbReference>
<sequence length="370" mass="38028">MLSLLLLGLLAWGSCQAAAQATLALNVISGFTNLSSCEQDCLSKSYATNSEVESNCNLSQQSSVLSICQTTCPQDAEQDSAPSSVLSAFCTQAAEALSASSSTATSGIKGTTASTGTALSLDSLTTPLVTATKGTTSASGPAVNTPSAASSNGTGSLPTTISAKTELTSGAKAGLGVGVGLGIPLILAGIAAFVILSRRRKSRAARGPYGPVTTIEKGMTESADYSSPNREPQHEMHNINSGAPFLAAGAVRDSSSRAQDYHDTPKTAQSQHALFDAPTPTTRMRGKSYEELRSPQDPQSLAPGQARSVQSRDISRPSTPPSIGSRDRPATAHAHLQGPSDDEPPSPVSPISPVVSRAASFDHGDHRHDL</sequence>
<evidence type="ECO:0000313" key="5">
    <source>
        <dbReference type="Proteomes" id="UP001310890"/>
    </source>
</evidence>
<feature type="chain" id="PRO_5042850707" description="Mid2 domain-containing protein" evidence="3">
    <location>
        <begin position="18"/>
        <end position="370"/>
    </location>
</feature>
<keyword evidence="3" id="KW-0732">Signal</keyword>
<feature type="transmembrane region" description="Helical" evidence="2">
    <location>
        <begin position="173"/>
        <end position="196"/>
    </location>
</feature>
<evidence type="ECO:0000256" key="2">
    <source>
        <dbReference type="SAM" id="Phobius"/>
    </source>
</evidence>
<accession>A0AAN7YBJ1</accession>
<feature type="region of interest" description="Disordered" evidence="1">
    <location>
        <begin position="251"/>
        <end position="370"/>
    </location>
</feature>
<evidence type="ECO:0000313" key="4">
    <source>
        <dbReference type="EMBL" id="KAK5107191.1"/>
    </source>
</evidence>
<reference evidence="4" key="1">
    <citation type="submission" date="2023-08" db="EMBL/GenBank/DDBJ databases">
        <title>Black Yeasts Isolated from many extreme environments.</title>
        <authorList>
            <person name="Coleine C."/>
            <person name="Stajich J.E."/>
            <person name="Selbmann L."/>
        </authorList>
    </citation>
    <scope>NUCLEOTIDE SEQUENCE</scope>
    <source>
        <strain evidence="4">CCFEE 5401</strain>
    </source>
</reference>
<organism evidence="4 5">
    <name type="scientific">Meristemomyces frigidus</name>
    <dbReference type="NCBI Taxonomy" id="1508187"/>
    <lineage>
        <taxon>Eukaryota</taxon>
        <taxon>Fungi</taxon>
        <taxon>Dikarya</taxon>
        <taxon>Ascomycota</taxon>
        <taxon>Pezizomycotina</taxon>
        <taxon>Dothideomycetes</taxon>
        <taxon>Dothideomycetidae</taxon>
        <taxon>Mycosphaerellales</taxon>
        <taxon>Teratosphaeriaceae</taxon>
        <taxon>Meristemomyces</taxon>
    </lineage>
</organism>
<evidence type="ECO:0000256" key="1">
    <source>
        <dbReference type="SAM" id="MobiDB-lite"/>
    </source>
</evidence>
<feature type="region of interest" description="Disordered" evidence="1">
    <location>
        <begin position="132"/>
        <end position="157"/>
    </location>
</feature>
<feature type="region of interest" description="Disordered" evidence="1">
    <location>
        <begin position="203"/>
        <end position="237"/>
    </location>
</feature>
<keyword evidence="2" id="KW-0812">Transmembrane</keyword>
<dbReference type="AlphaFoldDB" id="A0AAN7YBJ1"/>
<keyword evidence="2" id="KW-0472">Membrane</keyword>
<gene>
    <name evidence="4" type="ORF">LTR62_001637</name>
</gene>
<keyword evidence="2" id="KW-1133">Transmembrane helix</keyword>
<feature type="signal peptide" evidence="3">
    <location>
        <begin position="1"/>
        <end position="17"/>
    </location>
</feature>
<name>A0AAN7YBJ1_9PEZI</name>
<dbReference type="Proteomes" id="UP001310890">
    <property type="component" value="Unassembled WGS sequence"/>
</dbReference>